<sequence length="72" mass="8638">MDQVFLEKYLFKPKRVISDEQFARLITTQQFAKQFYIHETTAYSWAQVGKVWATKIGRRWYFDPLSVAEDKS</sequence>
<accession>A0A2T1DDA5</accession>
<dbReference type="STRING" id="1920490.GCA_001895925_05089"/>
<keyword evidence="2" id="KW-1185">Reference proteome</keyword>
<name>A0A2T1DDA5_9CYAN</name>
<gene>
    <name evidence="1" type="ORF">C7B65_15170</name>
</gene>
<dbReference type="GO" id="GO:0003677">
    <property type="term" value="F:DNA binding"/>
    <property type="evidence" value="ECO:0007669"/>
    <property type="project" value="UniProtKB-KW"/>
</dbReference>
<organism evidence="1 2">
    <name type="scientific">Phormidesmis priestleyi ULC007</name>
    <dbReference type="NCBI Taxonomy" id="1920490"/>
    <lineage>
        <taxon>Bacteria</taxon>
        <taxon>Bacillati</taxon>
        <taxon>Cyanobacteriota</taxon>
        <taxon>Cyanophyceae</taxon>
        <taxon>Leptolyngbyales</taxon>
        <taxon>Leptolyngbyaceae</taxon>
        <taxon>Phormidesmis</taxon>
    </lineage>
</organism>
<dbReference type="AlphaFoldDB" id="A0A2T1DDA5"/>
<comment type="caution">
    <text evidence="1">The sequence shown here is derived from an EMBL/GenBank/DDBJ whole genome shotgun (WGS) entry which is preliminary data.</text>
</comment>
<proteinExistence type="predicted"/>
<dbReference type="EMBL" id="PVWG01000017">
    <property type="protein sequence ID" value="PSB18433.1"/>
    <property type="molecule type" value="Genomic_DNA"/>
</dbReference>
<reference evidence="1 2" key="2">
    <citation type="submission" date="2018-03" db="EMBL/GenBank/DDBJ databases">
        <title>The ancient ancestry and fast evolution of plastids.</title>
        <authorList>
            <person name="Moore K.R."/>
            <person name="Magnabosco C."/>
            <person name="Momper L."/>
            <person name="Gold D.A."/>
            <person name="Bosak T."/>
            <person name="Fournier G.P."/>
        </authorList>
    </citation>
    <scope>NUCLEOTIDE SEQUENCE [LARGE SCALE GENOMIC DNA]</scope>
    <source>
        <strain evidence="1 2">ULC007</strain>
    </source>
</reference>
<keyword evidence="1" id="KW-0238">DNA-binding</keyword>
<dbReference type="RefSeq" id="WP_073072712.1">
    <property type="nucleotide sequence ID" value="NZ_MPPI01000018.1"/>
</dbReference>
<dbReference type="Proteomes" id="UP000238634">
    <property type="component" value="Unassembled WGS sequence"/>
</dbReference>
<evidence type="ECO:0000313" key="1">
    <source>
        <dbReference type="EMBL" id="PSB18433.1"/>
    </source>
</evidence>
<protein>
    <submittedName>
        <fullName evidence="1">DNA-binding protein</fullName>
    </submittedName>
</protein>
<reference evidence="1 2" key="1">
    <citation type="submission" date="2018-02" db="EMBL/GenBank/DDBJ databases">
        <authorList>
            <person name="Cohen D.B."/>
            <person name="Kent A.D."/>
        </authorList>
    </citation>
    <scope>NUCLEOTIDE SEQUENCE [LARGE SCALE GENOMIC DNA]</scope>
    <source>
        <strain evidence="1 2">ULC007</strain>
    </source>
</reference>
<evidence type="ECO:0000313" key="2">
    <source>
        <dbReference type="Proteomes" id="UP000238634"/>
    </source>
</evidence>